<dbReference type="EMBL" id="CR555306">
    <property type="protein sequence ID" value="CAI10229.1"/>
    <property type="molecule type" value="Genomic_DNA"/>
</dbReference>
<feature type="compositionally biased region" description="Basic and acidic residues" evidence="1">
    <location>
        <begin position="93"/>
        <end position="110"/>
    </location>
</feature>
<organism evidence="2 3">
    <name type="scientific">Aromatoleum aromaticum (strain DSM 19018 / LMG 30748 / EbN1)</name>
    <name type="common">Azoarcus sp. (strain EbN1)</name>
    <dbReference type="NCBI Taxonomy" id="76114"/>
    <lineage>
        <taxon>Bacteria</taxon>
        <taxon>Pseudomonadati</taxon>
        <taxon>Pseudomonadota</taxon>
        <taxon>Betaproteobacteria</taxon>
        <taxon>Rhodocyclales</taxon>
        <taxon>Rhodocyclaceae</taxon>
        <taxon>Aromatoleum</taxon>
    </lineage>
</organism>
<dbReference type="AlphaFoldDB" id="Q5NXI5"/>
<dbReference type="Proteomes" id="UP000006552">
    <property type="component" value="Chromosome"/>
</dbReference>
<evidence type="ECO:0000313" key="3">
    <source>
        <dbReference type="Proteomes" id="UP000006552"/>
    </source>
</evidence>
<accession>Q5NXI5</accession>
<name>Q5NXI5_AROAE</name>
<evidence type="ECO:0000256" key="1">
    <source>
        <dbReference type="SAM" id="MobiDB-lite"/>
    </source>
</evidence>
<dbReference type="KEGG" id="eba:ebA7238"/>
<feature type="region of interest" description="Disordered" evidence="1">
    <location>
        <begin position="84"/>
        <end position="110"/>
    </location>
</feature>
<proteinExistence type="predicted"/>
<gene>
    <name evidence="2" type="ORF">ebA7238</name>
</gene>
<reference evidence="2 3" key="1">
    <citation type="journal article" date="2005" name="Arch. Microbiol.">
        <title>The genome sequence of an anaerobic aromatic-degrading denitrifying bacterium, strain EbN1.</title>
        <authorList>
            <person name="Rabus R."/>
            <person name="Kube M."/>
            <person name="Heider J."/>
            <person name="Beck A."/>
            <person name="Heitmann K."/>
            <person name="Widdel F."/>
            <person name="Reinhardt R."/>
        </authorList>
    </citation>
    <scope>NUCLEOTIDE SEQUENCE [LARGE SCALE GENOMIC DNA]</scope>
    <source>
        <strain evidence="2 3">EbN1</strain>
    </source>
</reference>
<keyword evidence="3" id="KW-1185">Reference proteome</keyword>
<protein>
    <submittedName>
        <fullName evidence="2">Uncharacterized protein</fullName>
    </submittedName>
</protein>
<sequence>MGGRDAHERAGDETCVGELDFAGSGGVGDGAVAPHRAGRIEHARAPGDAVVERLAFDGCCEVDAVRCGIDAADCGVEIDSGQQRAGGGVGAGVEKDRGGRGVGDEEVERGLQRRQAGGCVAGSGVGGGEDHGLFLHTRDEVQLDDGVVHAGVVIGDDVVFFGGVEVVEVPVARGIGPAPVDQGVTRENLPVRVLADE</sequence>
<evidence type="ECO:0000313" key="2">
    <source>
        <dbReference type="EMBL" id="CAI10229.1"/>
    </source>
</evidence>
<dbReference type="HOGENOM" id="CLU_1381625_0_0_4"/>